<evidence type="ECO:0000256" key="8">
    <source>
        <dbReference type="ARBA" id="ARBA00023169"/>
    </source>
</evidence>
<evidence type="ECO:0000256" key="9">
    <source>
        <dbReference type="ARBA" id="ARBA00047343"/>
    </source>
</evidence>
<dbReference type="Pfam" id="PF00483">
    <property type="entry name" value="NTP_transferase"/>
    <property type="match status" value="1"/>
</dbReference>
<keyword evidence="7" id="KW-0342">GTP-binding</keyword>
<dbReference type="NCBIfam" id="TIGR01479">
    <property type="entry name" value="GMP_PMI"/>
    <property type="match status" value="1"/>
</dbReference>
<dbReference type="PANTHER" id="PTHR46390">
    <property type="entry name" value="MANNOSE-1-PHOSPHATE GUANYLYLTRANSFERASE"/>
    <property type="match status" value="1"/>
</dbReference>
<evidence type="ECO:0000259" key="13">
    <source>
        <dbReference type="Pfam" id="PF00483"/>
    </source>
</evidence>
<keyword evidence="4 16" id="KW-0808">Transferase</keyword>
<comment type="similarity">
    <text evidence="2 12">Belongs to the mannose-6-phosphate isomerase type 2 family.</text>
</comment>
<evidence type="ECO:0000313" key="17">
    <source>
        <dbReference type="Proteomes" id="UP000033067"/>
    </source>
</evidence>
<dbReference type="InterPro" id="IPR011051">
    <property type="entry name" value="RmlC_Cupin_sf"/>
</dbReference>
<dbReference type="CDD" id="cd02213">
    <property type="entry name" value="cupin_PMI_typeII_C"/>
    <property type="match status" value="1"/>
</dbReference>
<evidence type="ECO:0000259" key="15">
    <source>
        <dbReference type="Pfam" id="PF22640"/>
    </source>
</evidence>
<dbReference type="PANTHER" id="PTHR46390:SF1">
    <property type="entry name" value="MANNOSE-1-PHOSPHATE GUANYLYLTRANSFERASE"/>
    <property type="match status" value="1"/>
</dbReference>
<keyword evidence="17" id="KW-1185">Reference proteome</keyword>
<feature type="domain" description="Mannose-6-phosphate isomerase type II C-terminal" evidence="14">
    <location>
        <begin position="347"/>
        <end position="460"/>
    </location>
</feature>
<dbReference type="UniPathway" id="UPA00126">
    <property type="reaction ID" value="UER00930"/>
</dbReference>
<dbReference type="EMBL" id="CP011144">
    <property type="protein sequence ID" value="AKC86797.1"/>
    <property type="molecule type" value="Genomic_DNA"/>
</dbReference>
<dbReference type="OrthoDB" id="9806359at2"/>
<dbReference type="GO" id="GO:0000271">
    <property type="term" value="P:polysaccharide biosynthetic process"/>
    <property type="evidence" value="ECO:0007669"/>
    <property type="project" value="UniProtKB-KW"/>
</dbReference>
<evidence type="ECO:0000256" key="4">
    <source>
        <dbReference type="ARBA" id="ARBA00022679"/>
    </source>
</evidence>
<dbReference type="RefSeq" id="WP_052631775.1">
    <property type="nucleotide sequence ID" value="NZ_CP011144.1"/>
</dbReference>
<evidence type="ECO:0000256" key="11">
    <source>
        <dbReference type="ARBA" id="ARBA00074812"/>
    </source>
</evidence>
<evidence type="ECO:0000256" key="6">
    <source>
        <dbReference type="ARBA" id="ARBA00022741"/>
    </source>
</evidence>
<dbReference type="Pfam" id="PF01050">
    <property type="entry name" value="MannoseP_isomer"/>
    <property type="match status" value="1"/>
</dbReference>
<dbReference type="InterPro" id="IPR029044">
    <property type="entry name" value="Nucleotide-diphossugar_trans"/>
</dbReference>
<keyword evidence="5 16" id="KW-0548">Nucleotidyltransferase</keyword>
<dbReference type="CDD" id="cd02509">
    <property type="entry name" value="GDP-M1P_Guanylyltransferase"/>
    <property type="match status" value="1"/>
</dbReference>
<comment type="pathway">
    <text evidence="1">Nucleotide-sugar biosynthesis; GDP-alpha-D-mannose biosynthesis; GDP-alpha-D-mannose from alpha-D-mannose 1-phosphate (GTP route): step 1/1.</text>
</comment>
<dbReference type="SUPFAM" id="SSF51182">
    <property type="entry name" value="RmlC-like cupins"/>
    <property type="match status" value="1"/>
</dbReference>
<organism evidence="16 17">
    <name type="scientific">Pseudoxanthomonas suwonensis</name>
    <dbReference type="NCBI Taxonomy" id="314722"/>
    <lineage>
        <taxon>Bacteria</taxon>
        <taxon>Pseudomonadati</taxon>
        <taxon>Pseudomonadota</taxon>
        <taxon>Gammaproteobacteria</taxon>
        <taxon>Lysobacterales</taxon>
        <taxon>Lysobacteraceae</taxon>
        <taxon>Pseudoxanthomonas</taxon>
    </lineage>
</organism>
<dbReference type="Proteomes" id="UP000033067">
    <property type="component" value="Chromosome"/>
</dbReference>
<evidence type="ECO:0000256" key="2">
    <source>
        <dbReference type="ARBA" id="ARBA00006115"/>
    </source>
</evidence>
<evidence type="ECO:0000256" key="12">
    <source>
        <dbReference type="RuleBase" id="RU004190"/>
    </source>
</evidence>
<feature type="domain" description="MannoseP isomerase/GMP-like beta-helix" evidence="15">
    <location>
        <begin position="288"/>
        <end position="342"/>
    </location>
</feature>
<dbReference type="GO" id="GO:0009298">
    <property type="term" value="P:GDP-mannose biosynthetic process"/>
    <property type="evidence" value="ECO:0007669"/>
    <property type="project" value="UniProtKB-UniPathway"/>
</dbReference>
<evidence type="ECO:0000256" key="5">
    <source>
        <dbReference type="ARBA" id="ARBA00022695"/>
    </source>
</evidence>
<dbReference type="Pfam" id="PF22640">
    <property type="entry name" value="ManC_GMP_beta-helix"/>
    <property type="match status" value="1"/>
</dbReference>
<evidence type="ECO:0000256" key="1">
    <source>
        <dbReference type="ARBA" id="ARBA00004823"/>
    </source>
</evidence>
<feature type="domain" description="Nucleotidyl transferase" evidence="13">
    <location>
        <begin position="3"/>
        <end position="280"/>
    </location>
</feature>
<dbReference type="InterPro" id="IPR005835">
    <property type="entry name" value="NTP_transferase_dom"/>
</dbReference>
<dbReference type="AlphaFoldDB" id="A0A0E3Z1N4"/>
<dbReference type="InterPro" id="IPR049577">
    <property type="entry name" value="GMPP_N"/>
</dbReference>
<accession>A0A0E3Z1N4</accession>
<evidence type="ECO:0000256" key="10">
    <source>
        <dbReference type="ARBA" id="ARBA00056744"/>
    </source>
</evidence>
<dbReference type="FunFam" id="2.60.120.10:FF:000032">
    <property type="entry name" value="Mannose-1-phosphate guanylyltransferase/mannose-6-phosphate isomerase"/>
    <property type="match status" value="1"/>
</dbReference>
<proteinExistence type="inferred from homology"/>
<dbReference type="InterPro" id="IPR001538">
    <property type="entry name" value="Man6P_isomerase-2_C"/>
</dbReference>
<name>A0A0E3Z1N4_9GAMM</name>
<dbReference type="KEGG" id="psuw:WQ53_08545"/>
<evidence type="ECO:0000313" key="16">
    <source>
        <dbReference type="EMBL" id="AKC86797.1"/>
    </source>
</evidence>
<dbReference type="GO" id="GO:0004475">
    <property type="term" value="F:mannose-1-phosphate guanylyltransferase (GTP) activity"/>
    <property type="evidence" value="ECO:0007669"/>
    <property type="project" value="UniProtKB-EC"/>
</dbReference>
<evidence type="ECO:0000259" key="14">
    <source>
        <dbReference type="Pfam" id="PF01050"/>
    </source>
</evidence>
<dbReference type="Gene3D" id="2.60.120.10">
    <property type="entry name" value="Jelly Rolls"/>
    <property type="match status" value="1"/>
</dbReference>
<dbReference type="PATRIC" id="fig|314722.6.peg.1836"/>
<dbReference type="EC" id="2.7.7.13" evidence="3"/>
<keyword evidence="6" id="KW-0547">Nucleotide-binding</keyword>
<reference evidence="16 17" key="1">
    <citation type="journal article" date="2015" name="Genome Announc.">
        <title>Complete Genome Sequence of Pseudoxanthomonas suwonensis Strain J1, a Cellulose-Degrading Bacterium Isolated from Leaf- and Wood-Enriched Soil.</title>
        <authorList>
            <person name="Hou L."/>
            <person name="Jiang J."/>
            <person name="Xu Z."/>
            <person name="Zhou Y."/>
            <person name="Leung F.C."/>
        </authorList>
    </citation>
    <scope>NUCLEOTIDE SEQUENCE [LARGE SCALE GENOMIC DNA]</scope>
    <source>
        <strain evidence="16 17">J1</strain>
    </source>
</reference>
<dbReference type="InterPro" id="IPR054566">
    <property type="entry name" value="ManC/GMP-like_b-helix"/>
</dbReference>
<comment type="catalytic activity">
    <reaction evidence="9">
        <text>alpha-D-mannose 1-phosphate + GTP + H(+) = GDP-alpha-D-mannose + diphosphate</text>
        <dbReference type="Rhea" id="RHEA:15229"/>
        <dbReference type="ChEBI" id="CHEBI:15378"/>
        <dbReference type="ChEBI" id="CHEBI:33019"/>
        <dbReference type="ChEBI" id="CHEBI:37565"/>
        <dbReference type="ChEBI" id="CHEBI:57527"/>
        <dbReference type="ChEBI" id="CHEBI:58409"/>
        <dbReference type="EC" id="2.7.7.13"/>
    </reaction>
</comment>
<evidence type="ECO:0000256" key="3">
    <source>
        <dbReference type="ARBA" id="ARBA00012387"/>
    </source>
</evidence>
<dbReference type="SUPFAM" id="SSF53448">
    <property type="entry name" value="Nucleotide-diphospho-sugar transferases"/>
    <property type="match status" value="1"/>
</dbReference>
<dbReference type="InterPro" id="IPR051161">
    <property type="entry name" value="Mannose-6P_isomerase_type2"/>
</dbReference>
<dbReference type="FunFam" id="3.90.550.10:FF:000046">
    <property type="entry name" value="Mannose-1-phosphate guanylyltransferase (GDP)"/>
    <property type="match status" value="1"/>
</dbReference>
<sequence>MIPVILSGGSGTRLWPLSREAYPKQFLPLAGKNTMLQATWQRVAALASAAPILVANEDHRFMVAEQLREVDCKPAAILLEPVGRNTAPAIAAAALQATADGEDPLLLVLPSDHVIADAAAFRSAVSQAATAAEAGRLVTFGIVPTGPETGYGYIKATAGEVVRDVERFVEKPDAATAEGYVASGEYFWNSGMFLFRASRYLAELERHAPAMLTACRAAFAAARRDEDFVRLDKAAFAACPADSIDYAVMEKTADAAVLPIAVGWNDVGSWSALWEVAEQDGNGNAHHGDVVALDCRDTLAWGDRRLVAMIGLQDVVVVDTDDSVLVAHKDHVQDVKTVVARLKAAGRPEPTFHRKVYRPWGAYDSIDMGERFQVKRITVNPGAALSLQMHHHRAEHWIVVSGTAEVTRGEEVLLLSENQSTYIPLGVTHRLRNPGKVPLELIEVQSGSYLGEDDIVRFEDVYGRA</sequence>
<evidence type="ECO:0000256" key="7">
    <source>
        <dbReference type="ARBA" id="ARBA00023134"/>
    </source>
</evidence>
<dbReference type="InterPro" id="IPR006375">
    <property type="entry name" value="Man1P_GuaTrfase/Man6P_Isoase"/>
</dbReference>
<comment type="function">
    <text evidence="10">Involved in xanthan production.</text>
</comment>
<dbReference type="InterPro" id="IPR014710">
    <property type="entry name" value="RmlC-like_jellyroll"/>
</dbReference>
<gene>
    <name evidence="16" type="primary">cpsB</name>
    <name evidence="16" type="ORF">WQ53_08545</name>
</gene>
<keyword evidence="8" id="KW-0270">Exopolysaccharide synthesis</keyword>
<dbReference type="GO" id="GO:0005525">
    <property type="term" value="F:GTP binding"/>
    <property type="evidence" value="ECO:0007669"/>
    <property type="project" value="UniProtKB-KW"/>
</dbReference>
<protein>
    <recommendedName>
        <fullName evidence="11">Xanthan biosynthesis protein XanB</fullName>
        <ecNumber evidence="3">2.7.7.13</ecNumber>
    </recommendedName>
</protein>
<dbReference type="Gene3D" id="3.90.550.10">
    <property type="entry name" value="Spore Coat Polysaccharide Biosynthesis Protein SpsA, Chain A"/>
    <property type="match status" value="1"/>
</dbReference>